<dbReference type="Pfam" id="PF00849">
    <property type="entry name" value="PseudoU_synth_2"/>
    <property type="match status" value="1"/>
</dbReference>
<name>A0ABU9T166_9ALTE</name>
<evidence type="ECO:0000256" key="1">
    <source>
        <dbReference type="SAM" id="Coils"/>
    </source>
</evidence>
<organism evidence="3 4">
    <name type="scientific">Paraglaciecola mesophila</name>
    <dbReference type="NCBI Taxonomy" id="197222"/>
    <lineage>
        <taxon>Bacteria</taxon>
        <taxon>Pseudomonadati</taxon>
        <taxon>Pseudomonadota</taxon>
        <taxon>Gammaproteobacteria</taxon>
        <taxon>Alteromonadales</taxon>
        <taxon>Alteromonadaceae</taxon>
        <taxon>Paraglaciecola</taxon>
    </lineage>
</organism>
<dbReference type="PROSITE" id="PS01129">
    <property type="entry name" value="PSI_RLU"/>
    <property type="match status" value="1"/>
</dbReference>
<sequence length="577" mass="65095">MTSNQPSCFTTFSADVSADVLSSTLPEKFTFPFYYQPHPLCLLAAKELQQHLMTQSDWYHNFGLSDDPALIIGKMFGVLLVKNRDGELGYLSAFSGKLADQNHLPKFVPPVFDMLACDSFFHHEQHVIKQLTAQFDAILHDTAYQVAKDNFADTQARCLAEIEQKRLRVVANRAKRKALRDNATVESNIAEPPSAEPDGAVHDALLKTLAAQSIEDKLEFTQDKKDLLSTIALAKSTLDQFEQKIQSLKKQRKTLSAQLQQRLFEQYQFLNALGDEKSLAAIFSDTVMRTPPAGAGECAAPKLLHYAYSHNLAPIAMAEFWWGASPKSQVRKHMQFYPACIGKCQPILNHMLEGIMVEENQLLKNAADDEQIEIIYQDDEMLIINKPAQLLSVPGKHINDSVYSRIKAMLPHATGSLIVHRLDMSTSGLMVIALSTAAHKVLQKQFISRQVSKRYMALIDGILTDEDGVITLPLAGDFYDRPRQCVCEKTGKPAHTTWQVIERRHKTLQTKVFLHPRTGRTHQLRVHCAHERGLNMPIVGDDLYGTRARRLHLHAQYLGLFHPVSNQWLEFTCEPDF</sequence>
<evidence type="ECO:0000259" key="2">
    <source>
        <dbReference type="Pfam" id="PF00849"/>
    </source>
</evidence>
<dbReference type="CDD" id="cd02869">
    <property type="entry name" value="PseudoU_synth_RluA_like"/>
    <property type="match status" value="1"/>
</dbReference>
<dbReference type="InterPro" id="IPR020103">
    <property type="entry name" value="PsdUridine_synth_cat_dom_sf"/>
</dbReference>
<dbReference type="PANTHER" id="PTHR21600">
    <property type="entry name" value="MITOCHONDRIAL RNA PSEUDOURIDINE SYNTHASE"/>
    <property type="match status" value="1"/>
</dbReference>
<dbReference type="InterPro" id="IPR050188">
    <property type="entry name" value="RluA_PseudoU_synthase"/>
</dbReference>
<accession>A0ABU9T166</accession>
<dbReference type="EC" id="5.4.99.-" evidence="3"/>
<protein>
    <submittedName>
        <fullName evidence="3">RluA family pseudouridine synthase</fullName>
        <ecNumber evidence="3">5.4.99.-</ecNumber>
    </submittedName>
</protein>
<comment type="caution">
    <text evidence="3">The sequence shown here is derived from an EMBL/GenBank/DDBJ whole genome shotgun (WGS) entry which is preliminary data.</text>
</comment>
<keyword evidence="1" id="KW-0175">Coiled coil</keyword>
<dbReference type="GO" id="GO:0016853">
    <property type="term" value="F:isomerase activity"/>
    <property type="evidence" value="ECO:0007669"/>
    <property type="project" value="UniProtKB-KW"/>
</dbReference>
<feature type="coiled-coil region" evidence="1">
    <location>
        <begin position="224"/>
        <end position="258"/>
    </location>
</feature>
<dbReference type="RefSeq" id="WP_342882591.1">
    <property type="nucleotide sequence ID" value="NZ_JBBMQS010000014.1"/>
</dbReference>
<keyword evidence="3" id="KW-0413">Isomerase</keyword>
<dbReference type="EMBL" id="JBBMQS010000014">
    <property type="protein sequence ID" value="MEM5499473.1"/>
    <property type="molecule type" value="Genomic_DNA"/>
</dbReference>
<proteinExistence type="predicted"/>
<reference evidence="3 4" key="1">
    <citation type="submission" date="2024-03" db="EMBL/GenBank/DDBJ databases">
        <title>Community enrichment and isolation of bacterial strains for fucoidan degradation.</title>
        <authorList>
            <person name="Sichert A."/>
        </authorList>
    </citation>
    <scope>NUCLEOTIDE SEQUENCE [LARGE SCALE GENOMIC DNA]</scope>
    <source>
        <strain evidence="3 4">AS12</strain>
    </source>
</reference>
<dbReference type="Proteomes" id="UP001461163">
    <property type="component" value="Unassembled WGS sequence"/>
</dbReference>
<keyword evidence="4" id="KW-1185">Reference proteome</keyword>
<dbReference type="InterPro" id="IPR006145">
    <property type="entry name" value="PsdUridine_synth_RsuA/RluA"/>
</dbReference>
<dbReference type="Gene3D" id="3.30.2350.10">
    <property type="entry name" value="Pseudouridine synthase"/>
    <property type="match status" value="1"/>
</dbReference>
<evidence type="ECO:0000313" key="4">
    <source>
        <dbReference type="Proteomes" id="UP001461163"/>
    </source>
</evidence>
<dbReference type="InterPro" id="IPR006224">
    <property type="entry name" value="PsdUridine_synth_RluA-like_CS"/>
</dbReference>
<evidence type="ECO:0000313" key="3">
    <source>
        <dbReference type="EMBL" id="MEM5499473.1"/>
    </source>
</evidence>
<dbReference type="PANTHER" id="PTHR21600:SF89">
    <property type="entry name" value="RIBOSOMAL LARGE SUBUNIT PSEUDOURIDINE SYNTHASE A"/>
    <property type="match status" value="1"/>
</dbReference>
<dbReference type="SUPFAM" id="SSF55120">
    <property type="entry name" value="Pseudouridine synthase"/>
    <property type="match status" value="1"/>
</dbReference>
<gene>
    <name evidence="3" type="ORF">WNY77_18830</name>
</gene>
<feature type="domain" description="Pseudouridine synthase RsuA/RluA-like" evidence="2">
    <location>
        <begin position="381"/>
        <end position="530"/>
    </location>
</feature>